<feature type="binding site" evidence="5">
    <location>
        <begin position="214"/>
        <end position="220"/>
    </location>
    <ligand>
        <name>S-adenosyl-L-methionine</name>
        <dbReference type="ChEBI" id="CHEBI:59789"/>
    </ligand>
</feature>
<dbReference type="PRINTS" id="PR02008">
    <property type="entry name" value="RCMTFAMILY"/>
</dbReference>
<dbReference type="PROSITE" id="PS51686">
    <property type="entry name" value="SAM_MT_RSMB_NOP"/>
    <property type="match status" value="1"/>
</dbReference>
<dbReference type="GO" id="GO:0001510">
    <property type="term" value="P:RNA methylation"/>
    <property type="evidence" value="ECO:0007669"/>
    <property type="project" value="InterPro"/>
</dbReference>
<protein>
    <recommendedName>
        <fullName evidence="6">SAM-dependent MTase RsmB/NOP-type domain-containing protein</fullName>
    </recommendedName>
</protein>
<dbReference type="AlphaFoldDB" id="X6PBB5"/>
<accession>X6PBB5</accession>
<dbReference type="SUPFAM" id="SSF53335">
    <property type="entry name" value="S-adenosyl-L-methionine-dependent methyltransferases"/>
    <property type="match status" value="1"/>
</dbReference>
<evidence type="ECO:0000313" key="8">
    <source>
        <dbReference type="Proteomes" id="UP000023152"/>
    </source>
</evidence>
<evidence type="ECO:0000256" key="2">
    <source>
        <dbReference type="ARBA" id="ARBA00022679"/>
    </source>
</evidence>
<proteinExistence type="inferred from homology"/>
<feature type="binding site" evidence="5">
    <location>
        <position position="265"/>
    </location>
    <ligand>
        <name>S-adenosyl-L-methionine</name>
        <dbReference type="ChEBI" id="CHEBI:59789"/>
    </ligand>
</feature>
<dbReference type="Pfam" id="PF01189">
    <property type="entry name" value="Methyltr_RsmB-F"/>
    <property type="match status" value="2"/>
</dbReference>
<keyword evidence="1 5" id="KW-0489">Methyltransferase</keyword>
<gene>
    <name evidence="7" type="ORF">RFI_01224</name>
</gene>
<evidence type="ECO:0000256" key="3">
    <source>
        <dbReference type="ARBA" id="ARBA00022691"/>
    </source>
</evidence>
<evidence type="ECO:0000259" key="6">
    <source>
        <dbReference type="PROSITE" id="PS51686"/>
    </source>
</evidence>
<dbReference type="InterPro" id="IPR001678">
    <property type="entry name" value="MeTrfase_RsmB-F_NOP2_dom"/>
</dbReference>
<evidence type="ECO:0000256" key="1">
    <source>
        <dbReference type="ARBA" id="ARBA00022603"/>
    </source>
</evidence>
<dbReference type="InterPro" id="IPR049560">
    <property type="entry name" value="MeTrfase_RsmB-F_NOP2_cat"/>
</dbReference>
<evidence type="ECO:0000256" key="5">
    <source>
        <dbReference type="PROSITE-ProRule" id="PRU01023"/>
    </source>
</evidence>
<dbReference type="InterPro" id="IPR029063">
    <property type="entry name" value="SAM-dependent_MTases_sf"/>
</dbReference>
<dbReference type="OrthoDB" id="6093671at2759"/>
<feature type="domain" description="SAM-dependent MTase RsmB/NOP-type" evidence="6">
    <location>
        <begin position="103"/>
        <end position="491"/>
    </location>
</feature>
<dbReference type="Gene3D" id="3.40.50.150">
    <property type="entry name" value="Vaccinia Virus protein VP39"/>
    <property type="match status" value="1"/>
</dbReference>
<dbReference type="PANTHER" id="PTHR22807:SF16">
    <property type="entry name" value="SAM-DEPENDENT MTASE RSMB_NOP-TYPE DOMAIN-CONTAINING PROTEIN"/>
    <property type="match status" value="1"/>
</dbReference>
<keyword evidence="8" id="KW-1185">Reference proteome</keyword>
<feature type="binding site" evidence="5">
    <location>
        <position position="363"/>
    </location>
    <ligand>
        <name>S-adenosyl-L-methionine</name>
        <dbReference type="ChEBI" id="CHEBI:59789"/>
    </ligand>
</feature>
<feature type="binding site" evidence="5">
    <location>
        <position position="238"/>
    </location>
    <ligand>
        <name>S-adenosyl-L-methionine</name>
        <dbReference type="ChEBI" id="CHEBI:59789"/>
    </ligand>
</feature>
<comment type="caution">
    <text evidence="7">The sequence shown here is derived from an EMBL/GenBank/DDBJ whole genome shotgun (WGS) entry which is preliminary data.</text>
</comment>
<dbReference type="GO" id="GO:0003723">
    <property type="term" value="F:RNA binding"/>
    <property type="evidence" value="ECO:0007669"/>
    <property type="project" value="UniProtKB-UniRule"/>
</dbReference>
<dbReference type="Proteomes" id="UP000023152">
    <property type="component" value="Unassembled WGS sequence"/>
</dbReference>
<sequence>MHLVNNIGKEKNVVLKIKQSDKDFTFCTQSFSSNTKSDLFFTSRVMVLKISSYIVINNGLNWTGLVSQNSVLFVFQVMEKIKTKQKNPNSLELFLRENHVNPDVYFHFFKLPRYVRVNPYNPVSVEEISKELQESLLSNKKKNDGRAQSSIEGGEIKIKHSEILKDFLSISPNILNVCQLSCYKQQKILGMDITSGIACQLLDVQPWDHVLDLCCAPGNKLLYLSQLMKCKGTITGVDIDANRIQLCQSLLIKYRKHVIESTCHDSDNKNKVASNFLIRLMCMDGTQFDRQPPQTKDETKSMFEIELSLDPTSKKDTIEDDKIPYPPNKRRKVVGTLQSAKDCPKTTKTKTQNTNRYDKVIVDSECTSDGSIRNVHKKYYKKKNGNGLYFSMNLIETGFQNLKSNGNLVYCTCSFDLLQNEFVIDWLYHRHKSEMRIEDLTAHPLFSTVDGKGLFKPGHVINRNDLLKRCLRFDPVTSNTSGFFIAKIVKL</sequence>
<evidence type="ECO:0000313" key="7">
    <source>
        <dbReference type="EMBL" id="ETO35840.1"/>
    </source>
</evidence>
<reference evidence="7 8" key="1">
    <citation type="journal article" date="2013" name="Curr. Biol.">
        <title>The Genome of the Foraminiferan Reticulomyxa filosa.</title>
        <authorList>
            <person name="Glockner G."/>
            <person name="Hulsmann N."/>
            <person name="Schleicher M."/>
            <person name="Noegel A.A."/>
            <person name="Eichinger L."/>
            <person name="Gallinger C."/>
            <person name="Pawlowski J."/>
            <person name="Sierra R."/>
            <person name="Euteneuer U."/>
            <person name="Pillet L."/>
            <person name="Moustafa A."/>
            <person name="Platzer M."/>
            <person name="Groth M."/>
            <person name="Szafranski K."/>
            <person name="Schliwa M."/>
        </authorList>
    </citation>
    <scope>NUCLEOTIDE SEQUENCE [LARGE SCALE GENOMIC DNA]</scope>
</reference>
<dbReference type="InterPro" id="IPR023267">
    <property type="entry name" value="RCMT"/>
</dbReference>
<dbReference type="PANTHER" id="PTHR22807">
    <property type="entry name" value="NOP2 YEAST -RELATED NOL1/NOP2/FMU SUN DOMAIN-CONTAINING"/>
    <property type="match status" value="1"/>
</dbReference>
<dbReference type="EMBL" id="ASPP01001239">
    <property type="protein sequence ID" value="ETO35840.1"/>
    <property type="molecule type" value="Genomic_DNA"/>
</dbReference>
<dbReference type="GO" id="GO:0008173">
    <property type="term" value="F:RNA methyltransferase activity"/>
    <property type="evidence" value="ECO:0007669"/>
    <property type="project" value="InterPro"/>
</dbReference>
<dbReference type="CDD" id="cd02440">
    <property type="entry name" value="AdoMet_MTases"/>
    <property type="match status" value="1"/>
</dbReference>
<feature type="active site" description="Nucleophile" evidence="5">
    <location>
        <position position="413"/>
    </location>
</feature>
<name>X6PBB5_RETFI</name>
<evidence type="ECO:0000256" key="4">
    <source>
        <dbReference type="ARBA" id="ARBA00022884"/>
    </source>
</evidence>
<keyword evidence="3 5" id="KW-0949">S-adenosyl-L-methionine</keyword>
<comment type="similarity">
    <text evidence="5">Belongs to the class I-like SAM-binding methyltransferase superfamily. RsmB/NOP family.</text>
</comment>
<organism evidence="7 8">
    <name type="scientific">Reticulomyxa filosa</name>
    <dbReference type="NCBI Taxonomy" id="46433"/>
    <lineage>
        <taxon>Eukaryota</taxon>
        <taxon>Sar</taxon>
        <taxon>Rhizaria</taxon>
        <taxon>Retaria</taxon>
        <taxon>Foraminifera</taxon>
        <taxon>Monothalamids</taxon>
        <taxon>Reticulomyxidae</taxon>
        <taxon>Reticulomyxa</taxon>
    </lineage>
</organism>
<keyword evidence="4 5" id="KW-0694">RNA-binding</keyword>
<keyword evidence="2 5" id="KW-0808">Transferase</keyword>